<evidence type="ECO:0000313" key="1">
    <source>
        <dbReference type="EMBL" id="LAA97509.1"/>
    </source>
</evidence>
<reference evidence="1" key="2">
    <citation type="submission" date="2017-11" db="EMBL/GenBank/DDBJ databases">
        <title>Coralsnake Venomics: Analyses of Venom Gland Transcriptomes and Proteomes of Six Brazilian Taxa.</title>
        <authorList>
            <person name="Aird S.D."/>
            <person name="Jorge da Silva N."/>
            <person name="Qiu L."/>
            <person name="Villar-Briones A."/>
            <person name="Aparecida-Saddi V."/>
            <person name="Campos-Telles M.P."/>
            <person name="Grau M."/>
            <person name="Mikheyev A.S."/>
        </authorList>
    </citation>
    <scope>NUCLEOTIDE SEQUENCE</scope>
    <source>
        <tissue evidence="1">Venom_gland</tissue>
    </source>
</reference>
<sequence length="127" mass="14386">MRTGSFIGMLTFTTFPESFQQSKWGKQNSLNDPLIHLTLMATEPKKKKIIKLGASHLVTTLVSDGISDPHVHRGLPTEDYTEDYELLLWSWGKKCFNNSSVRAMLHEGQPQEVKVSSLLACCQHRQL</sequence>
<protein>
    <submittedName>
        <fullName evidence="1">Uncharacterized protein</fullName>
    </submittedName>
</protein>
<proteinExistence type="predicted"/>
<dbReference type="AlphaFoldDB" id="A0A2D4JLZ8"/>
<accession>A0A2D4JLZ8</accession>
<organism evidence="1">
    <name type="scientific">Micrurus lemniscatus lemniscatus</name>
    <dbReference type="NCBI Taxonomy" id="129467"/>
    <lineage>
        <taxon>Eukaryota</taxon>
        <taxon>Metazoa</taxon>
        <taxon>Chordata</taxon>
        <taxon>Craniata</taxon>
        <taxon>Vertebrata</taxon>
        <taxon>Euteleostomi</taxon>
        <taxon>Lepidosauria</taxon>
        <taxon>Squamata</taxon>
        <taxon>Bifurcata</taxon>
        <taxon>Unidentata</taxon>
        <taxon>Episquamata</taxon>
        <taxon>Toxicofera</taxon>
        <taxon>Serpentes</taxon>
        <taxon>Colubroidea</taxon>
        <taxon>Elapidae</taxon>
        <taxon>Elapinae</taxon>
        <taxon>Micrurus</taxon>
    </lineage>
</organism>
<reference evidence="1" key="1">
    <citation type="submission" date="2017-07" db="EMBL/GenBank/DDBJ databases">
        <authorList>
            <person name="Mikheyev A."/>
            <person name="Grau M."/>
        </authorList>
    </citation>
    <scope>NUCLEOTIDE SEQUENCE</scope>
    <source>
        <tissue evidence="1">Venom_gland</tissue>
    </source>
</reference>
<dbReference type="EMBL" id="IACK01219871">
    <property type="protein sequence ID" value="LAA97509.1"/>
    <property type="molecule type" value="Transcribed_RNA"/>
</dbReference>
<name>A0A2D4JLZ8_MICLE</name>